<feature type="domain" description="Mce/MlaD" evidence="3">
    <location>
        <begin position="43"/>
        <end position="123"/>
    </location>
</feature>
<name>A0AAU7B3J8_9ACTN</name>
<dbReference type="PANTHER" id="PTHR33371:SF4">
    <property type="entry name" value="INTERMEMBRANE PHOSPHOLIPID TRANSPORT SYSTEM BINDING PROTEIN MLAD"/>
    <property type="match status" value="1"/>
</dbReference>
<dbReference type="EMBL" id="CP114014">
    <property type="protein sequence ID" value="XAY08451.1"/>
    <property type="molecule type" value="Genomic_DNA"/>
</dbReference>
<feature type="transmembrane region" description="Helical" evidence="2">
    <location>
        <begin position="12"/>
        <end position="32"/>
    </location>
</feature>
<dbReference type="InterPro" id="IPR052336">
    <property type="entry name" value="MlaD_Phospholipid_Transporter"/>
</dbReference>
<dbReference type="InterPro" id="IPR003399">
    <property type="entry name" value="Mce/MlaD"/>
</dbReference>
<reference evidence="4" key="1">
    <citation type="submission" date="2022-12" db="EMBL/GenBank/DDBJ databases">
        <title>Paraconexibacter alkalitolerans sp. nov. and Baekduia alba sp. nov., isolated from soil and emended description of the genera Paraconexibacter (Chun et al., 2020) and Baekduia (An et al., 2020).</title>
        <authorList>
            <person name="Vieira S."/>
            <person name="Huber K.J."/>
            <person name="Geppert A."/>
            <person name="Wolf J."/>
            <person name="Neumann-Schaal M."/>
            <person name="Muesken M."/>
            <person name="Overmann J."/>
        </authorList>
    </citation>
    <scope>NUCLEOTIDE SEQUENCE</scope>
    <source>
        <strain evidence="4">AEG42_29</strain>
    </source>
</reference>
<organism evidence="4">
    <name type="scientific">Paraconexibacter sp. AEG42_29</name>
    <dbReference type="NCBI Taxonomy" id="2997339"/>
    <lineage>
        <taxon>Bacteria</taxon>
        <taxon>Bacillati</taxon>
        <taxon>Actinomycetota</taxon>
        <taxon>Thermoleophilia</taxon>
        <taxon>Solirubrobacterales</taxon>
        <taxon>Paraconexibacteraceae</taxon>
        <taxon>Paraconexibacter</taxon>
    </lineage>
</organism>
<evidence type="ECO:0000256" key="2">
    <source>
        <dbReference type="SAM" id="Phobius"/>
    </source>
</evidence>
<feature type="region of interest" description="Disordered" evidence="1">
    <location>
        <begin position="413"/>
        <end position="452"/>
    </location>
</feature>
<keyword evidence="2" id="KW-1133">Transmembrane helix</keyword>
<dbReference type="AlphaFoldDB" id="A0AAU7B3J8"/>
<proteinExistence type="predicted"/>
<keyword evidence="2" id="KW-0472">Membrane</keyword>
<protein>
    <recommendedName>
        <fullName evidence="3">Mce/MlaD domain-containing protein</fullName>
    </recommendedName>
</protein>
<evidence type="ECO:0000313" key="4">
    <source>
        <dbReference type="EMBL" id="XAY08451.1"/>
    </source>
</evidence>
<evidence type="ECO:0000259" key="3">
    <source>
        <dbReference type="Pfam" id="PF02470"/>
    </source>
</evidence>
<dbReference type="Pfam" id="PF02470">
    <property type="entry name" value="MlaD"/>
    <property type="match status" value="1"/>
</dbReference>
<gene>
    <name evidence="4" type="ORF">DSM112329_05352</name>
</gene>
<keyword evidence="2" id="KW-0812">Transmembrane</keyword>
<dbReference type="PANTHER" id="PTHR33371">
    <property type="entry name" value="INTERMEMBRANE PHOSPHOLIPID TRANSPORT SYSTEM BINDING PROTEIN MLAD-RELATED"/>
    <property type="match status" value="1"/>
</dbReference>
<evidence type="ECO:0000256" key="1">
    <source>
        <dbReference type="SAM" id="MobiDB-lite"/>
    </source>
</evidence>
<sequence>MNRRPGRSVYSSPVLVGAIAVLVVTVAVFLAYNANKGLPFVPTYSFKATVPDALQLLPGNDVRVSGTRVGQVTEVEAEVRGGRPVAVVSMQVEASLKPLPRDTRVLIRQRSNVGLKYLELQPGKSRTTLPDGGVLPLSAAREAIDLADVINTFDPRTRKALRGTVSDLGAGLAGRGESLNRALEPLPGTLADLDVVARTLSSRAAGLDGFVRGIDSAVTAIAPRADDLRRVFDSGATTFGALAAEREALGDTIEKASGAQRVATRGFRDLNPVLSGATALVRDATPGVRQLPVAAPIIAGALRVSGPAVERARAILPPVDELVARLRTLARSKDTTGALQRLDDSVQRITPLLTFVNPFQTKCNALAVWGRNVASLASEGTQQGTWFRFLNPSDPSQLLPRATPSADLHQLTTPDVGQGGECESGNTPYTPGQRIGEAPGVQPGATDITSPGTIAEMVAREKR</sequence>
<accession>A0AAU7B3J8</accession>
<dbReference type="RefSeq" id="WP_354699631.1">
    <property type="nucleotide sequence ID" value="NZ_CP114014.1"/>
</dbReference>
<dbReference type="KEGG" id="parq:DSM112329_05352"/>